<evidence type="ECO:0000313" key="1">
    <source>
        <dbReference type="EMBL" id="MBW89220.1"/>
    </source>
</evidence>
<dbReference type="EMBL" id="GGEC01008737">
    <property type="protein sequence ID" value="MBW89220.1"/>
    <property type="molecule type" value="Transcribed_RNA"/>
</dbReference>
<proteinExistence type="predicted"/>
<dbReference type="EMBL" id="GGEC01008738">
    <property type="protein sequence ID" value="MBW89221.1"/>
    <property type="molecule type" value="Transcribed_RNA"/>
</dbReference>
<name>A0A2P2J6X5_RHIMU</name>
<accession>A0A2P2J6X5</accession>
<sequence length="42" mass="4844">MVSWNSVLEFPHVRTGHLRLRQFVVRRSSGEQLGPRPQRSAA</sequence>
<protein>
    <submittedName>
        <fullName evidence="1">Uncharacterized protein MANES_12G110600</fullName>
    </submittedName>
</protein>
<dbReference type="AlphaFoldDB" id="A0A2P2J6X5"/>
<organism evidence="1">
    <name type="scientific">Rhizophora mucronata</name>
    <name type="common">Asiatic mangrove</name>
    <dbReference type="NCBI Taxonomy" id="61149"/>
    <lineage>
        <taxon>Eukaryota</taxon>
        <taxon>Viridiplantae</taxon>
        <taxon>Streptophyta</taxon>
        <taxon>Embryophyta</taxon>
        <taxon>Tracheophyta</taxon>
        <taxon>Spermatophyta</taxon>
        <taxon>Magnoliopsida</taxon>
        <taxon>eudicotyledons</taxon>
        <taxon>Gunneridae</taxon>
        <taxon>Pentapetalae</taxon>
        <taxon>rosids</taxon>
        <taxon>fabids</taxon>
        <taxon>Malpighiales</taxon>
        <taxon>Rhizophoraceae</taxon>
        <taxon>Rhizophora</taxon>
    </lineage>
</organism>
<reference evidence="1" key="1">
    <citation type="submission" date="2018-02" db="EMBL/GenBank/DDBJ databases">
        <title>Rhizophora mucronata_Transcriptome.</title>
        <authorList>
            <person name="Meera S.P."/>
            <person name="Sreeshan A."/>
            <person name="Augustine A."/>
        </authorList>
    </citation>
    <scope>NUCLEOTIDE SEQUENCE</scope>
    <source>
        <tissue evidence="1">Leaf</tissue>
    </source>
</reference>